<comment type="subunit">
    <text evidence="5">Interacts directly with FtsZ.</text>
</comment>
<keyword evidence="3 5" id="KW-0717">Septation</keyword>
<dbReference type="GO" id="GO:0000917">
    <property type="term" value="P:division septum assembly"/>
    <property type="evidence" value="ECO:0007669"/>
    <property type="project" value="UniProtKB-KW"/>
</dbReference>
<comment type="similarity">
    <text evidence="5 6">Belongs to the ZapC family.</text>
</comment>
<dbReference type="InterPro" id="IPR048373">
    <property type="entry name" value="ZapC_N"/>
</dbReference>
<evidence type="ECO:0000259" key="8">
    <source>
        <dbReference type="Pfam" id="PF21083"/>
    </source>
</evidence>
<evidence type="ECO:0000313" key="10">
    <source>
        <dbReference type="Proteomes" id="UP000278542"/>
    </source>
</evidence>
<feature type="domain" description="Cell-division protein ZapC C-terminal" evidence="7">
    <location>
        <begin position="94"/>
        <end position="172"/>
    </location>
</feature>
<evidence type="ECO:0000256" key="5">
    <source>
        <dbReference type="HAMAP-Rule" id="MF_00906"/>
    </source>
</evidence>
<comment type="caution">
    <text evidence="9">The sequence shown here is derived from an EMBL/GenBank/DDBJ whole genome shotgun (WGS) entry which is preliminary data.</text>
</comment>
<evidence type="ECO:0000256" key="1">
    <source>
        <dbReference type="ARBA" id="ARBA00022490"/>
    </source>
</evidence>
<sequence length="199" mass="22728">MRKKITMRPSDNWRWYFDNQYDCLMLEIANDMVFRSRYPSKMLTPDAFRAFPFSVDDASAYYQFYESCVSLSLSEPQKVELVLNAIIAANFLKPQMPKSWYFVQQPMLFTPVLGELVEAQIQGGHQRINLLVVEASEMASLCLIAEPNVNMAGKSFTIAEVVKVMNDRLASKNHQIVNDNDDDGGDEEAVMDLLYQVCS</sequence>
<comment type="subcellular location">
    <subcellularLocation>
        <location evidence="5 6">Cytoplasm</location>
    </subcellularLocation>
</comment>
<accession>A0A495RJ21</accession>
<dbReference type="InterPro" id="IPR048372">
    <property type="entry name" value="ZapC_C"/>
</dbReference>
<gene>
    <name evidence="5" type="primary">zapC</name>
    <name evidence="9" type="ORF">DES39_0373</name>
</gene>
<organism evidence="9 10">
    <name type="scientific">Orbus hercynius</name>
    <dbReference type="NCBI Taxonomy" id="593135"/>
    <lineage>
        <taxon>Bacteria</taxon>
        <taxon>Pseudomonadati</taxon>
        <taxon>Pseudomonadota</taxon>
        <taxon>Gammaproteobacteria</taxon>
        <taxon>Orbales</taxon>
        <taxon>Orbaceae</taxon>
        <taxon>Orbus</taxon>
    </lineage>
</organism>
<dbReference type="InterPro" id="IPR009809">
    <property type="entry name" value="ZapC"/>
</dbReference>
<evidence type="ECO:0000256" key="4">
    <source>
        <dbReference type="ARBA" id="ARBA00023306"/>
    </source>
</evidence>
<keyword evidence="1 5" id="KW-0963">Cytoplasm</keyword>
<dbReference type="AlphaFoldDB" id="A0A495RJ21"/>
<proteinExistence type="inferred from homology"/>
<reference evidence="9 10" key="1">
    <citation type="submission" date="2018-10" db="EMBL/GenBank/DDBJ databases">
        <title>Genomic Encyclopedia of Type Strains, Phase IV (KMG-IV): sequencing the most valuable type-strain genomes for metagenomic binning, comparative biology and taxonomic classification.</title>
        <authorList>
            <person name="Goeker M."/>
        </authorList>
    </citation>
    <scope>NUCLEOTIDE SEQUENCE [LARGE SCALE GENOMIC DNA]</scope>
    <source>
        <strain evidence="9 10">DSM 22228</strain>
    </source>
</reference>
<name>A0A495RJ21_9GAMM</name>
<protein>
    <recommendedName>
        <fullName evidence="5 6">Cell division protein ZapC</fullName>
    </recommendedName>
</protein>
<evidence type="ECO:0000256" key="2">
    <source>
        <dbReference type="ARBA" id="ARBA00022618"/>
    </source>
</evidence>
<keyword evidence="2 5" id="KW-0132">Cell division</keyword>
<evidence type="ECO:0000259" key="7">
    <source>
        <dbReference type="Pfam" id="PF07126"/>
    </source>
</evidence>
<dbReference type="Pfam" id="PF07126">
    <property type="entry name" value="ZapC_C"/>
    <property type="match status" value="1"/>
</dbReference>
<dbReference type="Pfam" id="PF21083">
    <property type="entry name" value="ZapC_N"/>
    <property type="match status" value="1"/>
</dbReference>
<keyword evidence="4 5" id="KW-0131">Cell cycle</keyword>
<dbReference type="Proteomes" id="UP000278542">
    <property type="component" value="Unassembled WGS sequence"/>
</dbReference>
<dbReference type="PIRSF" id="PIRSF010252">
    <property type="entry name" value="ZapC"/>
    <property type="match status" value="1"/>
</dbReference>
<dbReference type="EMBL" id="RBWY01000001">
    <property type="protein sequence ID" value="RKS87156.1"/>
    <property type="molecule type" value="Genomic_DNA"/>
</dbReference>
<evidence type="ECO:0000256" key="6">
    <source>
        <dbReference type="PIRNR" id="PIRNR010252"/>
    </source>
</evidence>
<keyword evidence="10" id="KW-1185">Reference proteome</keyword>
<dbReference type="GO" id="GO:0005737">
    <property type="term" value="C:cytoplasm"/>
    <property type="evidence" value="ECO:0007669"/>
    <property type="project" value="UniProtKB-SubCell"/>
</dbReference>
<feature type="domain" description="Cell-division protein ZapC N-terminal" evidence="8">
    <location>
        <begin position="7"/>
        <end position="93"/>
    </location>
</feature>
<evidence type="ECO:0000313" key="9">
    <source>
        <dbReference type="EMBL" id="RKS87156.1"/>
    </source>
</evidence>
<dbReference type="HAMAP" id="MF_00906">
    <property type="entry name" value="ZapC"/>
    <property type="match status" value="1"/>
</dbReference>
<comment type="function">
    <text evidence="5 6">Contributes to the efficiency of the cell division process by stabilizing the polymeric form of the cell division protein FtsZ. Acts by promoting interactions between FtsZ protofilaments and suppressing the GTPase activity of FtsZ.</text>
</comment>
<dbReference type="GO" id="GO:0043093">
    <property type="term" value="P:FtsZ-dependent cytokinesis"/>
    <property type="evidence" value="ECO:0007669"/>
    <property type="project" value="UniProtKB-UniRule"/>
</dbReference>
<evidence type="ECO:0000256" key="3">
    <source>
        <dbReference type="ARBA" id="ARBA00023210"/>
    </source>
</evidence>